<keyword evidence="3" id="KW-1185">Reference proteome</keyword>
<evidence type="ECO:0000313" key="2">
    <source>
        <dbReference type="EMBL" id="MBL0742472.1"/>
    </source>
</evidence>
<gene>
    <name evidence="2" type="ORF">JI741_14690</name>
</gene>
<dbReference type="PRINTS" id="PR00412">
    <property type="entry name" value="EPOXHYDRLASE"/>
</dbReference>
<reference evidence="2 3" key="1">
    <citation type="submission" date="2021-01" db="EMBL/GenBank/DDBJ databases">
        <title>Chryseolinea sp. Jin1 Genome sequencing and assembly.</title>
        <authorList>
            <person name="Kim I."/>
        </authorList>
    </citation>
    <scope>NUCLEOTIDE SEQUENCE [LARGE SCALE GENOMIC DNA]</scope>
    <source>
        <strain evidence="2 3">Jin1</strain>
    </source>
</reference>
<evidence type="ECO:0000259" key="1">
    <source>
        <dbReference type="Pfam" id="PF00561"/>
    </source>
</evidence>
<feature type="domain" description="AB hydrolase-1" evidence="1">
    <location>
        <begin position="37"/>
        <end position="275"/>
    </location>
</feature>
<dbReference type="PRINTS" id="PR00111">
    <property type="entry name" value="ABHYDROLASE"/>
</dbReference>
<comment type="caution">
    <text evidence="2">The sequence shown here is derived from an EMBL/GenBank/DDBJ whole genome shotgun (WGS) entry which is preliminary data.</text>
</comment>
<dbReference type="InterPro" id="IPR000073">
    <property type="entry name" value="AB_hydrolase_1"/>
</dbReference>
<proteinExistence type="predicted"/>
<evidence type="ECO:0000313" key="3">
    <source>
        <dbReference type="Proteomes" id="UP000613030"/>
    </source>
</evidence>
<dbReference type="RefSeq" id="WP_202010745.1">
    <property type="nucleotide sequence ID" value="NZ_JAERRB010000004.1"/>
</dbReference>
<dbReference type="Pfam" id="PF00561">
    <property type="entry name" value="Abhydrolase_1"/>
    <property type="match status" value="1"/>
</dbReference>
<name>A0ABS1KT78_9BACT</name>
<dbReference type="InterPro" id="IPR029058">
    <property type="entry name" value="AB_hydrolase_fold"/>
</dbReference>
<accession>A0ABS1KT78</accession>
<dbReference type="PANTHER" id="PTHR43798">
    <property type="entry name" value="MONOACYLGLYCEROL LIPASE"/>
    <property type="match status" value="1"/>
</dbReference>
<dbReference type="Gene3D" id="3.40.50.1820">
    <property type="entry name" value="alpha/beta hydrolase"/>
    <property type="match status" value="1"/>
</dbReference>
<dbReference type="GO" id="GO:0016787">
    <property type="term" value="F:hydrolase activity"/>
    <property type="evidence" value="ECO:0007669"/>
    <property type="project" value="UniProtKB-KW"/>
</dbReference>
<dbReference type="Proteomes" id="UP000613030">
    <property type="component" value="Unassembled WGS sequence"/>
</dbReference>
<dbReference type="PANTHER" id="PTHR43798:SF24">
    <property type="entry name" value="CIS-3-ALKYL-4-ALKYLOXETAN-2-ONE DECARBOXYLASE"/>
    <property type="match status" value="1"/>
</dbReference>
<keyword evidence="2" id="KW-0560">Oxidoreductase</keyword>
<organism evidence="2 3">
    <name type="scientific">Chryseolinea lacunae</name>
    <dbReference type="NCBI Taxonomy" id="2801331"/>
    <lineage>
        <taxon>Bacteria</taxon>
        <taxon>Pseudomonadati</taxon>
        <taxon>Bacteroidota</taxon>
        <taxon>Cytophagia</taxon>
        <taxon>Cytophagales</taxon>
        <taxon>Fulvivirgaceae</taxon>
        <taxon>Chryseolinea</taxon>
    </lineage>
</organism>
<dbReference type="EMBL" id="JAERRB010000004">
    <property type="protein sequence ID" value="MBL0742472.1"/>
    <property type="molecule type" value="Genomic_DNA"/>
</dbReference>
<dbReference type="InterPro" id="IPR050266">
    <property type="entry name" value="AB_hydrolase_sf"/>
</dbReference>
<dbReference type="GO" id="GO:0016491">
    <property type="term" value="F:oxidoreductase activity"/>
    <property type="evidence" value="ECO:0007669"/>
    <property type="project" value="UniProtKB-KW"/>
</dbReference>
<dbReference type="SUPFAM" id="SSF53474">
    <property type="entry name" value="alpha/beta-Hydrolases"/>
    <property type="match status" value="1"/>
</dbReference>
<keyword evidence="2" id="KW-0378">Hydrolase</keyword>
<protein>
    <submittedName>
        <fullName evidence="2">Alpha/beta fold hydrolase</fullName>
    </submittedName>
</protein>
<sequence length="289" mass="33509">MKTAPAWVDRQRYPFTSRWLTIDDNELHYIDEGKGDVILFVHGTPEWSFAYRDVVKALRDSFRCVAIDLLGFGLSDKAPGEFYTCAAHSQRLEKFIQQLDLKNITIVANDFGGSIAMRYVLDHPENINRIVLSNTWMRSLKNEPHYARPARLIRTLLGKFLYVTLNAPVNTIMPAAYGDKKKLTKQNHQHYKHALPRGSRKGPYGFGLEMSHANEWWQGLWERLDTVRDKPFLFFWGMKDSFVLPAELNHWKLKLPYAQYIAFDDAGHFVQEEKPEAMAAGIRTFLTTR</sequence>
<dbReference type="InterPro" id="IPR000639">
    <property type="entry name" value="Epox_hydrolase-like"/>
</dbReference>